<sequence>MKDQLFILSIFLLLISCKKKQYDEFDFSYGNTFETDFSIKFTDNDSVFIREHWSPNDFKKPVSQTNYFSQLNKLQKKELDSFIQNINFKSFDTLYFENYKDGNHSSFFINKDGLVKKIIVHSDNAPKSLTDFATWIYNTKKSLKLVETHRKLDFKSKSKELEPPKAP</sequence>
<reference evidence="1 2" key="1">
    <citation type="submission" date="2020-09" db="EMBL/GenBank/DDBJ databases">
        <title>Genome seq and assembly of Chryseobacterium sp.</title>
        <authorList>
            <person name="Chhetri G."/>
        </authorList>
    </citation>
    <scope>NUCLEOTIDE SEQUENCE [LARGE SCALE GENOMIC DNA]</scope>
    <source>
        <strain evidence="1 2">GCR10</strain>
    </source>
</reference>
<dbReference type="EMBL" id="JACYFS010000009">
    <property type="protein sequence ID" value="MBD8084443.1"/>
    <property type="molecule type" value="Genomic_DNA"/>
</dbReference>
<evidence type="ECO:0000313" key="1">
    <source>
        <dbReference type="EMBL" id="MBD8084443.1"/>
    </source>
</evidence>
<accession>A0ABR8ZGK8</accession>
<evidence type="ECO:0000313" key="2">
    <source>
        <dbReference type="Proteomes" id="UP000637299"/>
    </source>
</evidence>
<keyword evidence="2" id="KW-1185">Reference proteome</keyword>
<dbReference type="RefSeq" id="WP_191738205.1">
    <property type="nucleotide sequence ID" value="NZ_JACYFS010000009.1"/>
</dbReference>
<proteinExistence type="predicted"/>
<name>A0ABR8ZGK8_9FLAO</name>
<protein>
    <recommendedName>
        <fullName evidence="3">Lipoprotein</fullName>
    </recommendedName>
</protein>
<gene>
    <name evidence="1" type="ORF">IC610_18710</name>
</gene>
<comment type="caution">
    <text evidence="1">The sequence shown here is derived from an EMBL/GenBank/DDBJ whole genome shotgun (WGS) entry which is preliminary data.</text>
</comment>
<dbReference type="PROSITE" id="PS51257">
    <property type="entry name" value="PROKAR_LIPOPROTEIN"/>
    <property type="match status" value="1"/>
</dbReference>
<organism evidence="1 2">
    <name type="scientific">Chryseobacterium caseinilyticum</name>
    <dbReference type="NCBI Taxonomy" id="2771428"/>
    <lineage>
        <taxon>Bacteria</taxon>
        <taxon>Pseudomonadati</taxon>
        <taxon>Bacteroidota</taxon>
        <taxon>Flavobacteriia</taxon>
        <taxon>Flavobacteriales</taxon>
        <taxon>Weeksellaceae</taxon>
        <taxon>Chryseobacterium group</taxon>
        <taxon>Chryseobacterium</taxon>
    </lineage>
</organism>
<dbReference type="Proteomes" id="UP000637299">
    <property type="component" value="Unassembled WGS sequence"/>
</dbReference>
<evidence type="ECO:0008006" key="3">
    <source>
        <dbReference type="Google" id="ProtNLM"/>
    </source>
</evidence>